<proteinExistence type="predicted"/>
<reference evidence="1" key="1">
    <citation type="submission" date="2016-01" db="EMBL/GenBank/DDBJ databases">
        <authorList>
            <person name="Mcilroy J.S."/>
            <person name="Karst M S."/>
            <person name="Albertsen M."/>
        </authorList>
    </citation>
    <scope>NUCLEOTIDE SEQUENCE</scope>
    <source>
        <strain evidence="1">Cfx-K</strain>
    </source>
</reference>
<name>A0A160T5F5_9CHLR</name>
<dbReference type="RefSeq" id="WP_157913275.1">
    <property type="nucleotide sequence ID" value="NZ_LN890655.1"/>
</dbReference>
<dbReference type="InterPro" id="IPR003772">
    <property type="entry name" value="YceD"/>
</dbReference>
<evidence type="ECO:0000313" key="2">
    <source>
        <dbReference type="Proteomes" id="UP000215027"/>
    </source>
</evidence>
<dbReference type="Proteomes" id="UP000215027">
    <property type="component" value="Chromosome I"/>
</dbReference>
<dbReference type="Pfam" id="PF02620">
    <property type="entry name" value="YceD"/>
    <property type="match status" value="1"/>
</dbReference>
<keyword evidence="2" id="KW-1185">Reference proteome</keyword>
<organism evidence="1 2">
    <name type="scientific">Candidatus Promineifilum breve</name>
    <dbReference type="NCBI Taxonomy" id="1806508"/>
    <lineage>
        <taxon>Bacteria</taxon>
        <taxon>Bacillati</taxon>
        <taxon>Chloroflexota</taxon>
        <taxon>Ardenticatenia</taxon>
        <taxon>Candidatus Promineifilales</taxon>
        <taxon>Candidatus Promineifilaceae</taxon>
        <taxon>Candidatus Promineifilum</taxon>
    </lineage>
</organism>
<dbReference type="KEGG" id="pbf:CFX0092_A3598"/>
<gene>
    <name evidence="1" type="ORF">CFX0092_A3598</name>
</gene>
<dbReference type="OrthoDB" id="9790372at2"/>
<sequence length="174" mass="19169">MMKLSRLRFNFGFLLEADYGTSRRIELDYPSIQLSDDVTLTPLQGTLTATRTTEGIYIQGRLESSMSLDCVRCLDEAIVPLEIALDELYYYPPQVAPPGEHRVGEDGMIDLAPLVRELSLLALPIKVLCRPDCLGLCQECGANLNLGDCGCDESDIDPRLAMLESLLKNSGNAN</sequence>
<dbReference type="AlphaFoldDB" id="A0A160T5F5"/>
<dbReference type="EMBL" id="LN890655">
    <property type="protein sequence ID" value="CUS05476.2"/>
    <property type="molecule type" value="Genomic_DNA"/>
</dbReference>
<evidence type="ECO:0000313" key="1">
    <source>
        <dbReference type="EMBL" id="CUS05476.2"/>
    </source>
</evidence>
<accession>A0A160T5F5</accession>
<evidence type="ECO:0008006" key="3">
    <source>
        <dbReference type="Google" id="ProtNLM"/>
    </source>
</evidence>
<protein>
    <recommendedName>
        <fullName evidence="3">DUF177 domain-containing protein</fullName>
    </recommendedName>
</protein>
<dbReference type="PANTHER" id="PTHR34374">
    <property type="entry name" value="LARGE RIBOSOMAL RNA SUBUNIT ACCUMULATION PROTEIN YCED HOMOLOG 1, CHLOROPLASTIC"/>
    <property type="match status" value="1"/>
</dbReference>
<dbReference type="PANTHER" id="PTHR34374:SF1">
    <property type="entry name" value="LARGE RIBOSOMAL RNA SUBUNIT ACCUMULATION PROTEIN YCED HOMOLOG 1, CHLOROPLASTIC"/>
    <property type="match status" value="1"/>
</dbReference>